<sequence length="73" mass="8994">MTCRNYIEVQFVLNLIKDILVEVIKNDKKNINYSVGWCALNHYRHRRCIKNVLIKSRHQHYENFRNFLFKIQI</sequence>
<comment type="caution">
    <text evidence="1">The sequence shown here is derived from an EMBL/GenBank/DDBJ whole genome shotgun (WGS) entry which is preliminary data.</text>
</comment>
<dbReference type="Proteomes" id="UP000276133">
    <property type="component" value="Unassembled WGS sequence"/>
</dbReference>
<organism evidence="1 2">
    <name type="scientific">Brachionus plicatilis</name>
    <name type="common">Marine rotifer</name>
    <name type="synonym">Brachionus muelleri</name>
    <dbReference type="NCBI Taxonomy" id="10195"/>
    <lineage>
        <taxon>Eukaryota</taxon>
        <taxon>Metazoa</taxon>
        <taxon>Spiralia</taxon>
        <taxon>Gnathifera</taxon>
        <taxon>Rotifera</taxon>
        <taxon>Eurotatoria</taxon>
        <taxon>Monogononta</taxon>
        <taxon>Pseudotrocha</taxon>
        <taxon>Ploima</taxon>
        <taxon>Brachionidae</taxon>
        <taxon>Brachionus</taxon>
    </lineage>
</organism>
<keyword evidence="2" id="KW-1185">Reference proteome</keyword>
<protein>
    <submittedName>
        <fullName evidence="1">Uncharacterized protein</fullName>
    </submittedName>
</protein>
<evidence type="ECO:0000313" key="2">
    <source>
        <dbReference type="Proteomes" id="UP000276133"/>
    </source>
</evidence>
<name>A0A3M7RZU5_BRAPC</name>
<proteinExistence type="predicted"/>
<evidence type="ECO:0000313" key="1">
    <source>
        <dbReference type="EMBL" id="RNA28930.1"/>
    </source>
</evidence>
<reference evidence="1 2" key="1">
    <citation type="journal article" date="2018" name="Sci. Rep.">
        <title>Genomic signatures of local adaptation to the degree of environmental predictability in rotifers.</title>
        <authorList>
            <person name="Franch-Gras L."/>
            <person name="Hahn C."/>
            <person name="Garcia-Roger E.M."/>
            <person name="Carmona M.J."/>
            <person name="Serra M."/>
            <person name="Gomez A."/>
        </authorList>
    </citation>
    <scope>NUCLEOTIDE SEQUENCE [LARGE SCALE GENOMIC DNA]</scope>
    <source>
        <strain evidence="1">HYR1</strain>
    </source>
</reference>
<dbReference type="EMBL" id="REGN01002309">
    <property type="protein sequence ID" value="RNA28930.1"/>
    <property type="molecule type" value="Genomic_DNA"/>
</dbReference>
<gene>
    <name evidence="1" type="ORF">BpHYR1_004677</name>
</gene>
<accession>A0A3M7RZU5</accession>
<dbReference type="AlphaFoldDB" id="A0A3M7RZU5"/>